<comment type="caution">
    <text evidence="1">The sequence shown here is derived from an EMBL/GenBank/DDBJ whole genome shotgun (WGS) entry which is preliminary data.</text>
</comment>
<evidence type="ECO:0000313" key="2">
    <source>
        <dbReference type="Proteomes" id="UP000663823"/>
    </source>
</evidence>
<sequence>MPNTEQRSMFSSSLAAMKRCCRLDPSGLKYGFWERTLIT</sequence>
<dbReference type="Proteomes" id="UP000663823">
    <property type="component" value="Unassembled WGS sequence"/>
</dbReference>
<evidence type="ECO:0000313" key="1">
    <source>
        <dbReference type="EMBL" id="CAF4113125.1"/>
    </source>
</evidence>
<accession>A0A819VSK5</accession>
<gene>
    <name evidence="1" type="ORF">OTI717_LOCUS34591</name>
</gene>
<name>A0A819VSK5_9BILA</name>
<dbReference type="AlphaFoldDB" id="A0A819VSK5"/>
<protein>
    <submittedName>
        <fullName evidence="1">Uncharacterized protein</fullName>
    </submittedName>
</protein>
<reference evidence="1" key="1">
    <citation type="submission" date="2021-02" db="EMBL/GenBank/DDBJ databases">
        <authorList>
            <person name="Nowell W R."/>
        </authorList>
    </citation>
    <scope>NUCLEOTIDE SEQUENCE</scope>
</reference>
<dbReference type="EMBL" id="CAJOAX010012483">
    <property type="protein sequence ID" value="CAF4113125.1"/>
    <property type="molecule type" value="Genomic_DNA"/>
</dbReference>
<organism evidence="1 2">
    <name type="scientific">Rotaria sordida</name>
    <dbReference type="NCBI Taxonomy" id="392033"/>
    <lineage>
        <taxon>Eukaryota</taxon>
        <taxon>Metazoa</taxon>
        <taxon>Spiralia</taxon>
        <taxon>Gnathifera</taxon>
        <taxon>Rotifera</taxon>
        <taxon>Eurotatoria</taxon>
        <taxon>Bdelloidea</taxon>
        <taxon>Philodinida</taxon>
        <taxon>Philodinidae</taxon>
        <taxon>Rotaria</taxon>
    </lineage>
</organism>
<feature type="non-terminal residue" evidence="1">
    <location>
        <position position="39"/>
    </location>
</feature>
<proteinExistence type="predicted"/>